<gene>
    <name evidence="8" type="primary">C3</name>
</gene>
<dbReference type="CDD" id="cd02896">
    <property type="entry name" value="complement_C3_C4_C5"/>
    <property type="match status" value="1"/>
</dbReference>
<feature type="signal peptide" evidence="5">
    <location>
        <begin position="1"/>
        <end position="21"/>
    </location>
</feature>
<dbReference type="InterPro" id="IPR018081">
    <property type="entry name" value="Anaphylatoxin_comp_syst"/>
</dbReference>
<protein>
    <recommendedName>
        <fullName evidence="10">Anaphylatoxin-like domain-containing protein</fullName>
    </recommendedName>
</protein>
<dbReference type="Gene3D" id="1.20.91.20">
    <property type="entry name" value="Anaphylotoxins (complement system)"/>
    <property type="match status" value="1"/>
</dbReference>
<dbReference type="Gene3D" id="2.60.40.1940">
    <property type="match status" value="2"/>
</dbReference>
<evidence type="ECO:0008006" key="10">
    <source>
        <dbReference type="Google" id="ProtNLM"/>
    </source>
</evidence>
<dbReference type="PROSITE" id="PS50189">
    <property type="entry name" value="NTR"/>
    <property type="match status" value="1"/>
</dbReference>
<dbReference type="GeneTree" id="ENSGT00940000154063"/>
<dbReference type="Gene3D" id="2.20.130.20">
    <property type="match status" value="1"/>
</dbReference>
<dbReference type="SUPFAM" id="SSF49410">
    <property type="entry name" value="Alpha-macroglobulin receptor domain"/>
    <property type="match status" value="1"/>
</dbReference>
<dbReference type="InterPro" id="IPR050473">
    <property type="entry name" value="A2M/Complement_sys"/>
</dbReference>
<dbReference type="SUPFAM" id="SSF47686">
    <property type="entry name" value="Anaphylotoxins (complement system)"/>
    <property type="match status" value="1"/>
</dbReference>
<dbReference type="Gene3D" id="2.60.40.1930">
    <property type="match status" value="4"/>
</dbReference>
<dbReference type="Gene3D" id="1.50.10.20">
    <property type="match status" value="1"/>
</dbReference>
<dbReference type="InterPro" id="IPR011626">
    <property type="entry name" value="Alpha-macroglobulin_TED"/>
</dbReference>
<feature type="domain" description="NTR" evidence="7">
    <location>
        <begin position="1399"/>
        <end position="1550"/>
    </location>
</feature>
<dbReference type="Pfam" id="PF01821">
    <property type="entry name" value="ANATO"/>
    <property type="match status" value="1"/>
</dbReference>
<dbReference type="Gene3D" id="2.60.120.1540">
    <property type="match status" value="1"/>
</dbReference>
<evidence type="ECO:0000256" key="2">
    <source>
        <dbReference type="ARBA" id="ARBA00022525"/>
    </source>
</evidence>
<dbReference type="InterPro" id="IPR009048">
    <property type="entry name" value="A-macroglobulin_rcpt-bd"/>
</dbReference>
<dbReference type="InterPro" id="IPR008930">
    <property type="entry name" value="Terpenoid_cyclase/PrenylTrfase"/>
</dbReference>
<dbReference type="InterPro" id="IPR011625">
    <property type="entry name" value="A2M_N_BRD"/>
</dbReference>
<evidence type="ECO:0000256" key="5">
    <source>
        <dbReference type="SAM" id="SignalP"/>
    </source>
</evidence>
<dbReference type="InterPro" id="IPR008993">
    <property type="entry name" value="TIMP-like_OB-fold"/>
</dbReference>
<dbReference type="Gene3D" id="2.60.40.10">
    <property type="entry name" value="Immunoglobulins"/>
    <property type="match status" value="2"/>
</dbReference>
<dbReference type="Gene3D" id="2.60.40.690">
    <property type="entry name" value="Alpha-macroglobulin, receptor-binding domain"/>
    <property type="match status" value="1"/>
</dbReference>
<dbReference type="PANTHER" id="PTHR11412">
    <property type="entry name" value="MACROGLOBULIN / COMPLEMENT"/>
    <property type="match status" value="1"/>
</dbReference>
<comment type="subcellular location">
    <subcellularLocation>
        <location evidence="1">Secreted</location>
    </subcellularLocation>
</comment>
<dbReference type="Gene3D" id="2.40.50.120">
    <property type="match status" value="1"/>
</dbReference>
<dbReference type="FunFam" id="2.60.40.10:FF:000155">
    <property type="entry name" value="complement C3 isoform X1"/>
    <property type="match status" value="1"/>
</dbReference>
<dbReference type="Pfam" id="PF00207">
    <property type="entry name" value="A2M"/>
    <property type="match status" value="1"/>
</dbReference>
<dbReference type="InterPro" id="IPR041555">
    <property type="entry name" value="MG3"/>
</dbReference>
<dbReference type="Pfam" id="PF07678">
    <property type="entry name" value="TED_complement"/>
    <property type="match status" value="2"/>
</dbReference>
<dbReference type="InterPro" id="IPR013783">
    <property type="entry name" value="Ig-like_fold"/>
</dbReference>
<dbReference type="GO" id="GO:0005615">
    <property type="term" value="C:extracellular space"/>
    <property type="evidence" value="ECO:0007669"/>
    <property type="project" value="InterPro"/>
</dbReference>
<dbReference type="SUPFAM" id="SSF50242">
    <property type="entry name" value="TIMP-like"/>
    <property type="match status" value="1"/>
</dbReference>
<dbReference type="SMART" id="SM00104">
    <property type="entry name" value="ANATO"/>
    <property type="match status" value="1"/>
</dbReference>
<dbReference type="InterPro" id="IPR001599">
    <property type="entry name" value="Macroglobln_a2"/>
</dbReference>
<dbReference type="PANTHER" id="PTHR11412:SF81">
    <property type="entry name" value="COMPLEMENT C3"/>
    <property type="match status" value="1"/>
</dbReference>
<dbReference type="PROSITE" id="PS01178">
    <property type="entry name" value="ANAPHYLATOXIN_2"/>
    <property type="match status" value="1"/>
</dbReference>
<dbReference type="FunFam" id="2.20.130.20:FF:000001">
    <property type="entry name" value="Complement C3"/>
    <property type="match status" value="1"/>
</dbReference>
<organism evidence="8 9">
    <name type="scientific">Denticeps clupeoides</name>
    <name type="common">denticle herring</name>
    <dbReference type="NCBI Taxonomy" id="299321"/>
    <lineage>
        <taxon>Eukaryota</taxon>
        <taxon>Metazoa</taxon>
        <taxon>Chordata</taxon>
        <taxon>Craniata</taxon>
        <taxon>Vertebrata</taxon>
        <taxon>Euteleostomi</taxon>
        <taxon>Actinopterygii</taxon>
        <taxon>Neopterygii</taxon>
        <taxon>Teleostei</taxon>
        <taxon>Clupei</taxon>
        <taxon>Clupeiformes</taxon>
        <taxon>Denticipitoidei</taxon>
        <taxon>Denticipitidae</taxon>
        <taxon>Denticeps</taxon>
    </lineage>
</organism>
<dbReference type="SMART" id="SM01359">
    <property type="entry name" value="A2M_N_2"/>
    <property type="match status" value="1"/>
</dbReference>
<feature type="compositionally biased region" description="Basic residues" evidence="4">
    <location>
        <begin position="898"/>
        <end position="909"/>
    </location>
</feature>
<feature type="chain" id="PRO_5044234884" description="Anaphylatoxin-like domain-containing protein" evidence="5">
    <location>
        <begin position="22"/>
        <end position="1552"/>
    </location>
</feature>
<sequence>SRFGLLHVRAAFLFPSSYVMSAPNLLRVGTPERVFVEAQDYEGANIDVRITVKSFPSKKLELVSRTVTLNATNGYQYLADMTIPEGREFFDEDSSENQYVYLQAQFPSGVLEKITLVSFQSGYVFVQTDKTVYTPGSTVKYRILSMSPGLLPVETGISVEVLFIAFLCHGILSLGIWKVVTRFQSTPQRNFTVEFEIKEYVLPSFEVTLTCKKPFFHVDDEQLSIDIEARYLYGKEVSGTAFVVFGVMRNSVKRSLPGSLRRVEVNEQPQVFALFSSAYLTRRREMVEAQKQGIQIVTSPYTIHLKKTPKYFKPGMFFDVSVYVTNPDRSPAGGVPIEVTSGESALYGVTKANGLARVSINTLQTASVLPITVKTKAPDLAEGRQAEKQMTAQAYKTPKNSKNYLHIGVDAAELAIGQQVKISLNLLGNSPGVQNQDLTYLIVNKGQIVRGERFKRQGQSLVIVSLPVTEDMVPSFRIVAYYHVGSSEVVSDSAWVDVKDTCMGTLKVELVNPQVAYWPNKPFSLSITGDPGAKVGLVAVDKAVYVLNNQHRLTQTKIWDTIESQDPGCSPGSGKDSMGVFYDAGLVFVSSSAGGTKTRTSAACPAIARRNRRSAPLADVQSTLASQYSGGQRWCCMDGMKESLMGYNCERRAEYVNGDAECVRTFLSCCKEAVVQREESKTQQLHLARSEDEDDLYLSSEDVVSRSQFPESWLWEDVVLPQCPHPHNQIPICQGATGEVFLKDSITSWQIVAISVSKTHGICVAKPLEMTVVKSFFIDLLMPFSSKRGEQLEIRAVLNNNDEDQIKVRVELMETEHVCSVASKRGSYQTTVELDAMSSRVVPFVIVPMALGLHTIEVKAIVFASYLNDGIKKDLHVVPEGVLTRIEVMNLHLNPSQHKVRSGSLRRRVPNTPASTHLRVRGPETKNIVEDVIHGGSMGSFLIQPHGNGETNLVTMTQPLIATFYLDQTNQWDKVGVDLREKALRLIKAGYQEQLAYRKADGSYGAFLEYPSSTWLTAFVVRVFSMASDIISINDNVLCDALKWLILKAQLPDGSFAEMAPVGKIYGKDGDASLTAFVLISMQEGQRICDDHRLLESMGKATRYLNLRIQTLKSPYAVAMASYALASTEKLPKDILLQFSLNAWPVPGSHVFSLEATAYALLALLRMKEFEKTGAIVRWLNKQKQFVGGGYGSTQSTFMVYQAVAEYKRQIRKLSDINLEVNIDVSGRSKAVTQSVKGYHSCTSCSTDTPAVEHYFHMTFAPHCFEKNPTFKYEILNSCSPPRYLSDIRDAGFTILTIGQLTGHIVDTNDLKRLSTGRERNIEAFEMDKHLSEKGSLVIYLSKVSHRRPDRVAFRVHKMLDVGALQPAAVAVYEYSHMESRCVKFYHPEKTGGALHRICHKDVCQCAEGTVMMRMMITTLYCFPVYKVTVERKNLTAQTDSYHMKVNEVIKEGRLRIASDVFRCFPVNAARWFISHPSCRSGLGLTNGHSYLIIGHAKDVIRTDGSFQYLLGERTWVEYWPTEEESKTREFRRRSTSIEQFMQDLLEYGCIN</sequence>
<accession>A0AAY4BR19</accession>
<evidence type="ECO:0000313" key="8">
    <source>
        <dbReference type="Ensembl" id="ENSDCDP00010022917.1"/>
    </source>
</evidence>
<name>A0AAY4BR19_9TELE</name>
<dbReference type="Pfam" id="PF07677">
    <property type="entry name" value="A2M_recep"/>
    <property type="match status" value="1"/>
</dbReference>
<proteinExistence type="predicted"/>
<dbReference type="InterPro" id="IPR000020">
    <property type="entry name" value="Anaphylatoxin/fibulin"/>
</dbReference>
<dbReference type="CDD" id="cd00017">
    <property type="entry name" value="ANATO"/>
    <property type="match status" value="1"/>
</dbReference>
<dbReference type="InterPro" id="IPR041425">
    <property type="entry name" value="C3/4/5_MG1"/>
</dbReference>
<dbReference type="SUPFAM" id="SSF48239">
    <property type="entry name" value="Terpenoid cyclases/Protein prenyltransferases"/>
    <property type="match status" value="1"/>
</dbReference>
<keyword evidence="2" id="KW-0964">Secreted</keyword>
<keyword evidence="9" id="KW-1185">Reference proteome</keyword>
<dbReference type="SMART" id="SM01361">
    <property type="entry name" value="A2M_recep"/>
    <property type="match status" value="1"/>
</dbReference>
<feature type="domain" description="Anaphylatoxin-like" evidence="6">
    <location>
        <begin position="635"/>
        <end position="670"/>
    </location>
</feature>
<keyword evidence="3" id="KW-1015">Disulfide bond</keyword>
<reference evidence="8" key="1">
    <citation type="submission" date="2025-08" db="UniProtKB">
        <authorList>
            <consortium name="Ensembl"/>
        </authorList>
    </citation>
    <scope>IDENTIFICATION</scope>
</reference>
<keyword evidence="5" id="KW-0732">Signal</keyword>
<reference evidence="8" key="2">
    <citation type="submission" date="2025-09" db="UniProtKB">
        <authorList>
            <consortium name="Ensembl"/>
        </authorList>
    </citation>
    <scope>IDENTIFICATION</scope>
</reference>
<evidence type="ECO:0000259" key="6">
    <source>
        <dbReference type="PROSITE" id="PS01178"/>
    </source>
</evidence>
<dbReference type="InterPro" id="IPR018933">
    <property type="entry name" value="Netrin_module_non-TIMP"/>
</dbReference>
<feature type="region of interest" description="Disordered" evidence="4">
    <location>
        <begin position="897"/>
        <end position="918"/>
    </location>
</feature>
<dbReference type="InterPro" id="IPR036595">
    <property type="entry name" value="A-macroglobulin_rcpt-bd_sf"/>
</dbReference>
<dbReference type="GO" id="GO:0004866">
    <property type="term" value="F:endopeptidase inhibitor activity"/>
    <property type="evidence" value="ECO:0007669"/>
    <property type="project" value="InterPro"/>
</dbReference>
<dbReference type="Proteomes" id="UP000694580">
    <property type="component" value="Unplaced"/>
</dbReference>
<evidence type="ECO:0000256" key="1">
    <source>
        <dbReference type="ARBA" id="ARBA00004613"/>
    </source>
</evidence>
<evidence type="ECO:0000256" key="4">
    <source>
        <dbReference type="SAM" id="MobiDB-lite"/>
    </source>
</evidence>
<dbReference type="Pfam" id="PF17791">
    <property type="entry name" value="MG3"/>
    <property type="match status" value="1"/>
</dbReference>
<dbReference type="SMART" id="SM01360">
    <property type="entry name" value="A2M"/>
    <property type="match status" value="1"/>
</dbReference>
<dbReference type="InterPro" id="IPR040839">
    <property type="entry name" value="MG4"/>
</dbReference>
<dbReference type="InterPro" id="IPR001134">
    <property type="entry name" value="Netrin_domain"/>
</dbReference>
<evidence type="ECO:0000256" key="3">
    <source>
        <dbReference type="ARBA" id="ARBA00023157"/>
    </source>
</evidence>
<dbReference type="Pfam" id="PF17790">
    <property type="entry name" value="MG1"/>
    <property type="match status" value="1"/>
</dbReference>
<evidence type="ECO:0000313" key="9">
    <source>
        <dbReference type="Proteomes" id="UP000694580"/>
    </source>
</evidence>
<dbReference type="Gene3D" id="6.20.50.160">
    <property type="match status" value="1"/>
</dbReference>
<dbReference type="Pfam" id="PF17789">
    <property type="entry name" value="MG4"/>
    <property type="match status" value="1"/>
</dbReference>
<dbReference type="Pfam" id="PF01759">
    <property type="entry name" value="NTR"/>
    <property type="match status" value="1"/>
</dbReference>
<evidence type="ECO:0000259" key="7">
    <source>
        <dbReference type="PROSITE" id="PS50189"/>
    </source>
</evidence>
<dbReference type="Pfam" id="PF07703">
    <property type="entry name" value="A2M_BRD"/>
    <property type="match status" value="1"/>
</dbReference>
<dbReference type="Ensembl" id="ENSDCDT00010027440.1">
    <property type="protein sequence ID" value="ENSDCDP00010022917.1"/>
    <property type="gene ID" value="ENSDCDG00010013516.1"/>
</dbReference>
<dbReference type="SMART" id="SM00643">
    <property type="entry name" value="C345C"/>
    <property type="match status" value="1"/>
</dbReference>